<dbReference type="GeneID" id="75832358"/>
<protein>
    <submittedName>
        <fullName evidence="1">Uncharacterized protein</fullName>
    </submittedName>
</protein>
<dbReference type="EMBL" id="JAGIXG020000117">
    <property type="protein sequence ID" value="KAI6777726.1"/>
    <property type="molecule type" value="Genomic_DNA"/>
</dbReference>
<proteinExistence type="predicted"/>
<dbReference type="AlphaFoldDB" id="A0A9Q0BAG1"/>
<name>A0A9Q0BAG1_9HYPO</name>
<reference evidence="1" key="2">
    <citation type="submission" date="2022-07" db="EMBL/GenBank/DDBJ databases">
        <authorList>
            <person name="Goncalves M.F.M."/>
            <person name="Hilario S."/>
            <person name="Van De Peer Y."/>
            <person name="Esteves A.C."/>
            <person name="Alves A."/>
        </authorList>
    </citation>
    <scope>NUCLEOTIDE SEQUENCE</scope>
    <source>
        <strain evidence="1">MUM 19.33</strain>
    </source>
</reference>
<evidence type="ECO:0000313" key="1">
    <source>
        <dbReference type="EMBL" id="KAI6777726.1"/>
    </source>
</evidence>
<dbReference type="RefSeq" id="XP_051358582.1">
    <property type="nucleotide sequence ID" value="XM_051510531.1"/>
</dbReference>
<sequence>MHALRDQATRNAEVYYRLRLEDRKDEARALAAWQTQKNSLSSDHARRCVRGLLKNTLLKEALDPLLDIPGMRSGLLISTSDGTLNAAAGATR</sequence>
<keyword evidence="2" id="KW-1185">Reference proteome</keyword>
<organism evidence="1 2">
    <name type="scientific">Emericellopsis cladophorae</name>
    <dbReference type="NCBI Taxonomy" id="2686198"/>
    <lineage>
        <taxon>Eukaryota</taxon>
        <taxon>Fungi</taxon>
        <taxon>Dikarya</taxon>
        <taxon>Ascomycota</taxon>
        <taxon>Pezizomycotina</taxon>
        <taxon>Sordariomycetes</taxon>
        <taxon>Hypocreomycetidae</taxon>
        <taxon>Hypocreales</taxon>
        <taxon>Bionectriaceae</taxon>
        <taxon>Emericellopsis</taxon>
    </lineage>
</organism>
<dbReference type="InterPro" id="IPR022198">
    <property type="entry name" value="DUF3723"/>
</dbReference>
<dbReference type="Proteomes" id="UP001055219">
    <property type="component" value="Unassembled WGS sequence"/>
</dbReference>
<comment type="caution">
    <text evidence="1">The sequence shown here is derived from an EMBL/GenBank/DDBJ whole genome shotgun (WGS) entry which is preliminary data.</text>
</comment>
<gene>
    <name evidence="1" type="ORF">J7T54_005875</name>
</gene>
<evidence type="ECO:0000313" key="2">
    <source>
        <dbReference type="Proteomes" id="UP001055219"/>
    </source>
</evidence>
<dbReference type="Pfam" id="PF12520">
    <property type="entry name" value="DUF3723"/>
    <property type="match status" value="1"/>
</dbReference>
<reference evidence="1" key="1">
    <citation type="journal article" date="2021" name="J Fungi (Basel)">
        <title>Genomic and Metabolomic Analyses of the Marine Fungus Emericellopsis cladophorae: Insights into Saltwater Adaptability Mechanisms and Its Biosynthetic Potential.</title>
        <authorList>
            <person name="Goncalves M.F.M."/>
            <person name="Hilario S."/>
            <person name="Van de Peer Y."/>
            <person name="Esteves A.C."/>
            <person name="Alves A."/>
        </authorList>
    </citation>
    <scope>NUCLEOTIDE SEQUENCE</scope>
    <source>
        <strain evidence="1">MUM 19.33</strain>
    </source>
</reference>
<accession>A0A9Q0BAG1</accession>